<evidence type="ECO:0000259" key="2">
    <source>
        <dbReference type="Pfam" id="PF07811"/>
    </source>
</evidence>
<accession>A0A1H0HN17</accession>
<keyword evidence="1" id="KW-1133">Transmembrane helix</keyword>
<proteinExistence type="predicted"/>
<evidence type="ECO:0000313" key="4">
    <source>
        <dbReference type="Proteomes" id="UP000198741"/>
    </source>
</evidence>
<dbReference type="STRING" id="1090615.SAMN04515671_0139"/>
<gene>
    <name evidence="3" type="ORF">SAMN04515671_0139</name>
</gene>
<dbReference type="EMBL" id="LT629710">
    <property type="protein sequence ID" value="SDO20608.1"/>
    <property type="molecule type" value="Genomic_DNA"/>
</dbReference>
<evidence type="ECO:0000313" key="3">
    <source>
        <dbReference type="EMBL" id="SDO20608.1"/>
    </source>
</evidence>
<reference evidence="3 4" key="1">
    <citation type="submission" date="2016-10" db="EMBL/GenBank/DDBJ databases">
        <authorList>
            <person name="de Groot N.N."/>
        </authorList>
    </citation>
    <scope>NUCLEOTIDE SEQUENCE [LARGE SCALE GENOMIC DNA]</scope>
    <source>
        <strain evidence="4">P4-7,KCTC 19426,CECT 7604</strain>
    </source>
</reference>
<dbReference type="Pfam" id="PF07811">
    <property type="entry name" value="TadE"/>
    <property type="match status" value="1"/>
</dbReference>
<keyword evidence="1" id="KW-0472">Membrane</keyword>
<feature type="domain" description="TadE-like" evidence="2">
    <location>
        <begin position="9"/>
        <end position="51"/>
    </location>
</feature>
<dbReference type="RefSeq" id="WP_090474100.1">
    <property type="nucleotide sequence ID" value="NZ_LT629710.1"/>
</dbReference>
<dbReference type="InterPro" id="IPR012495">
    <property type="entry name" value="TadE-like_dom"/>
</dbReference>
<sequence>MRRIGSDRGATAVEFALVMVPLFLILFGIVDFGSAYSKDLSLTAAAREGVRVMAVKNDPVAARTAVRSATQQLSPSLTDAQIAISPAACAAGTTVTVTVTYPMTSVSGMFSSIMKGHNLIAVGVMRCGG</sequence>
<keyword evidence="4" id="KW-1185">Reference proteome</keyword>
<protein>
    <submittedName>
        <fullName evidence="3">TadE-like protein</fullName>
    </submittedName>
</protein>
<feature type="transmembrane region" description="Helical" evidence="1">
    <location>
        <begin position="12"/>
        <end position="30"/>
    </location>
</feature>
<dbReference type="OrthoDB" id="5190946at2"/>
<name>A0A1H0HN17_9ACTN</name>
<dbReference type="Proteomes" id="UP000198741">
    <property type="component" value="Chromosome I"/>
</dbReference>
<dbReference type="AlphaFoldDB" id="A0A1H0HN17"/>
<evidence type="ECO:0000256" key="1">
    <source>
        <dbReference type="SAM" id="Phobius"/>
    </source>
</evidence>
<keyword evidence="1" id="KW-0812">Transmembrane</keyword>
<organism evidence="3 4">
    <name type="scientific">Nakamurella panacisegetis</name>
    <dbReference type="NCBI Taxonomy" id="1090615"/>
    <lineage>
        <taxon>Bacteria</taxon>
        <taxon>Bacillati</taxon>
        <taxon>Actinomycetota</taxon>
        <taxon>Actinomycetes</taxon>
        <taxon>Nakamurellales</taxon>
        <taxon>Nakamurellaceae</taxon>
        <taxon>Nakamurella</taxon>
    </lineage>
</organism>